<proteinExistence type="predicted"/>
<dbReference type="Pfam" id="PF20231">
    <property type="entry name" value="DUF6589"/>
    <property type="match status" value="2"/>
</dbReference>
<dbReference type="GeneID" id="38781618"/>
<keyword evidence="3" id="KW-1185">Reference proteome</keyword>
<evidence type="ECO:0000313" key="2">
    <source>
        <dbReference type="EMBL" id="GBE84701.1"/>
    </source>
</evidence>
<evidence type="ECO:0000259" key="1">
    <source>
        <dbReference type="Pfam" id="PF20231"/>
    </source>
</evidence>
<dbReference type="STRING" id="139825.A0A401GR19"/>
<dbReference type="InterPro" id="IPR046496">
    <property type="entry name" value="DUF6589"/>
</dbReference>
<dbReference type="AlphaFoldDB" id="A0A401GR19"/>
<name>A0A401GR19_9APHY</name>
<dbReference type="OrthoDB" id="2801423at2759"/>
<gene>
    <name evidence="2" type="ORF">SCP_0606810</name>
</gene>
<dbReference type="RefSeq" id="XP_027615614.1">
    <property type="nucleotide sequence ID" value="XM_027759813.1"/>
</dbReference>
<organism evidence="2 3">
    <name type="scientific">Sparassis crispa</name>
    <dbReference type="NCBI Taxonomy" id="139825"/>
    <lineage>
        <taxon>Eukaryota</taxon>
        <taxon>Fungi</taxon>
        <taxon>Dikarya</taxon>
        <taxon>Basidiomycota</taxon>
        <taxon>Agaricomycotina</taxon>
        <taxon>Agaricomycetes</taxon>
        <taxon>Polyporales</taxon>
        <taxon>Sparassidaceae</taxon>
        <taxon>Sparassis</taxon>
    </lineage>
</organism>
<feature type="domain" description="DUF6589" evidence="1">
    <location>
        <begin position="53"/>
        <end position="142"/>
    </location>
</feature>
<reference evidence="2 3" key="1">
    <citation type="journal article" date="2018" name="Sci. Rep.">
        <title>Genome sequence of the cauliflower mushroom Sparassis crispa (Hanabiratake) and its association with beneficial usage.</title>
        <authorList>
            <person name="Kiyama R."/>
            <person name="Furutani Y."/>
            <person name="Kawaguchi K."/>
            <person name="Nakanishi T."/>
        </authorList>
    </citation>
    <scope>NUCLEOTIDE SEQUENCE [LARGE SCALE GENOMIC DNA]</scope>
</reference>
<comment type="caution">
    <text evidence="2">The sequence shown here is derived from an EMBL/GenBank/DDBJ whole genome shotgun (WGS) entry which is preliminary data.</text>
</comment>
<feature type="domain" description="DUF6589" evidence="1">
    <location>
        <begin position="144"/>
        <end position="259"/>
    </location>
</feature>
<dbReference type="Proteomes" id="UP000287166">
    <property type="component" value="Unassembled WGS sequence"/>
</dbReference>
<dbReference type="EMBL" id="BFAD01000006">
    <property type="protein sequence ID" value="GBE84701.1"/>
    <property type="molecule type" value="Genomic_DNA"/>
</dbReference>
<sequence length="260" mass="29678">MDNVQKYVRRRDARIGHGNYMKIGLTATVAEAVDFDPAVGDIDDKRARIAQNLRAELTVEKLLGMIDIAHFRKVGTLQWLHTLVTYIPQLAKYQSAVAKLYKTDGAKLCLPSKQKTIMHPLATVAKNENIMTELRDALVDFLGDEFRSFEIIQPFLELWHTEWTHLSLTYEAHWGSLLTPDPSKLGHSASKINQKAPANLKKVNYYPAAYTSYLVLDVRMLDCWRILLETDDILEHFAALDRDGQLPLLDELQAKVEILY</sequence>
<protein>
    <recommendedName>
        <fullName evidence="1">DUF6589 domain-containing protein</fullName>
    </recommendedName>
</protein>
<evidence type="ECO:0000313" key="3">
    <source>
        <dbReference type="Proteomes" id="UP000287166"/>
    </source>
</evidence>
<dbReference type="InParanoid" id="A0A401GR19"/>
<accession>A0A401GR19</accession>